<comment type="similarity">
    <text evidence="1">Belongs to the glycosyl hydrolase 31 family.</text>
</comment>
<keyword evidence="3" id="KW-1133">Transmembrane helix</keyword>
<feature type="domain" description="Glycoside hydrolase family 31 TIM barrel" evidence="4">
    <location>
        <begin position="994"/>
        <end position="1080"/>
    </location>
</feature>
<comment type="caution">
    <text evidence="6">The sequence shown here is derived from an EMBL/GenBank/DDBJ whole genome shotgun (WGS) entry which is preliminary data.</text>
</comment>
<keyword evidence="3" id="KW-0812">Transmembrane</keyword>
<feature type="domain" description="Glycosyl hydrolase family 31 C-terminal" evidence="5">
    <location>
        <begin position="1096"/>
        <end position="1176"/>
    </location>
</feature>
<dbReference type="InterPro" id="IPR017853">
    <property type="entry name" value="GH"/>
</dbReference>
<dbReference type="InterPro" id="IPR000322">
    <property type="entry name" value="Glyco_hydro_31_TIM"/>
</dbReference>
<evidence type="ECO:0000256" key="1">
    <source>
        <dbReference type="ARBA" id="ARBA00007806"/>
    </source>
</evidence>
<dbReference type="AlphaFoldDB" id="A0AAW0VVL2"/>
<dbReference type="SUPFAM" id="SSF51445">
    <property type="entry name" value="(Trans)glycosidases"/>
    <property type="match status" value="1"/>
</dbReference>
<feature type="region of interest" description="Disordered" evidence="2">
    <location>
        <begin position="217"/>
        <end position="389"/>
    </location>
</feature>
<dbReference type="InterPro" id="IPR013780">
    <property type="entry name" value="Glyco_hydro_b"/>
</dbReference>
<gene>
    <name evidence="6" type="ORF">OTU49_012949</name>
</gene>
<dbReference type="Gene3D" id="3.20.20.80">
    <property type="entry name" value="Glycosidases"/>
    <property type="match status" value="2"/>
</dbReference>
<protein>
    <submittedName>
        <fullName evidence="6">Uncharacterized protein</fullName>
    </submittedName>
</protein>
<dbReference type="PANTHER" id="PTHR43053:SF6">
    <property type="entry name" value="SITS-BINDING PROTEIN"/>
    <property type="match status" value="1"/>
</dbReference>
<evidence type="ECO:0000313" key="7">
    <source>
        <dbReference type="Proteomes" id="UP001445076"/>
    </source>
</evidence>
<dbReference type="Proteomes" id="UP001445076">
    <property type="component" value="Unassembled WGS sequence"/>
</dbReference>
<dbReference type="EMBL" id="JARKIK010000132">
    <property type="protein sequence ID" value="KAK8721022.1"/>
    <property type="molecule type" value="Genomic_DNA"/>
</dbReference>
<dbReference type="Pfam" id="PF01055">
    <property type="entry name" value="Glyco_hydro_31_2nd"/>
    <property type="match status" value="2"/>
</dbReference>
<feature type="compositionally biased region" description="Basic and acidic residues" evidence="2">
    <location>
        <begin position="333"/>
        <end position="342"/>
    </location>
</feature>
<evidence type="ECO:0000256" key="2">
    <source>
        <dbReference type="SAM" id="MobiDB-lite"/>
    </source>
</evidence>
<evidence type="ECO:0000256" key="3">
    <source>
        <dbReference type="SAM" id="Phobius"/>
    </source>
</evidence>
<name>A0AAW0VVL2_CHEQU</name>
<evidence type="ECO:0000259" key="5">
    <source>
        <dbReference type="Pfam" id="PF21365"/>
    </source>
</evidence>
<keyword evidence="7" id="KW-1185">Reference proteome</keyword>
<feature type="compositionally biased region" description="Acidic residues" evidence="2">
    <location>
        <begin position="272"/>
        <end position="282"/>
    </location>
</feature>
<dbReference type="Pfam" id="PF21365">
    <property type="entry name" value="Glyco_hydro_31_3rd"/>
    <property type="match status" value="1"/>
</dbReference>
<proteinExistence type="inferred from homology"/>
<evidence type="ECO:0000259" key="4">
    <source>
        <dbReference type="Pfam" id="PF01055"/>
    </source>
</evidence>
<evidence type="ECO:0000313" key="6">
    <source>
        <dbReference type="EMBL" id="KAK8721022.1"/>
    </source>
</evidence>
<dbReference type="SUPFAM" id="SSF51011">
    <property type="entry name" value="Glycosyl hydrolase domain"/>
    <property type="match status" value="1"/>
</dbReference>
<organism evidence="6 7">
    <name type="scientific">Cherax quadricarinatus</name>
    <name type="common">Australian red claw crayfish</name>
    <dbReference type="NCBI Taxonomy" id="27406"/>
    <lineage>
        <taxon>Eukaryota</taxon>
        <taxon>Metazoa</taxon>
        <taxon>Ecdysozoa</taxon>
        <taxon>Arthropoda</taxon>
        <taxon>Crustacea</taxon>
        <taxon>Multicrustacea</taxon>
        <taxon>Malacostraca</taxon>
        <taxon>Eumalacostraca</taxon>
        <taxon>Eucarida</taxon>
        <taxon>Decapoda</taxon>
        <taxon>Pleocyemata</taxon>
        <taxon>Astacidea</taxon>
        <taxon>Parastacoidea</taxon>
        <taxon>Parastacidae</taxon>
        <taxon>Cherax</taxon>
    </lineage>
</organism>
<dbReference type="PANTHER" id="PTHR43053">
    <property type="entry name" value="GLYCOSIDASE FAMILY 31"/>
    <property type="match status" value="1"/>
</dbReference>
<dbReference type="GO" id="GO:0004553">
    <property type="term" value="F:hydrolase activity, hydrolyzing O-glycosyl compounds"/>
    <property type="evidence" value="ECO:0007669"/>
    <property type="project" value="InterPro"/>
</dbReference>
<sequence length="1185" mass="132138">MAEKHQQQGCPGILRTASSGVLRRSSSVEILAGITPIKVGLTSPANKNSDQTMTNESGGDLSTMLSSIDFIDDSPSATPLDTNVAPTASATGRMSPPNATVSTLSSNDTEAVTKAGPTAPKTAFPKYNGCFASKTRDKIAKAPVNPPSNFLNLKLYSPATCRRKNRLAELKANVRNMLPPLVTTHKVDQTSPSGSPIIKERAHVFTIVPSVKREAVGAPQKPATVVPCEGDPFDQRRKISPSASLQSEEVEEDKEPVWQRRLSQLFVPPTDNELEPEKEPEESSQLLPKPPSGLILQKQVSSSSSSLDNQPKKDKEADRGSERKKRESRRKVGVTEEKDKPKNQPRIIFQDAKVKKEEEELPAPGTLDDAHGSDASSSLSTSDEEDAAADDYTSWDDTICSNRSAYFKKYYTQRGIIGGNRGEDKSIKVFAAASENSLSSLIREKMGKSQQPARKTRADLGLMVLVLSLFIIIVLGISLTTYFYNLHLLELSIFNCIKFYETPRILEIYNKDWKPLTTVHLGTTLSANAIPEDCTHYLHYLQRHNYSMRHQRIDEDYEDMICLDWTDMAQLHLRKLYAEGDIQCYSVWWGAAHEHMKLRDCLKADTEHGVWWGGGEMSEGGYPVTNAHIAPIKMVTGKLGRDSWGQLLRRTWLSNRASLLTLPENFRGEVSINYESDGQVCFESGPSLSVIAPLPTMKYHLCTGPNLTSLIYFMQKQAVMKRKIVAESASSLVTHVFEVEEKETIGSPQSHPDAAGHQNVSRTIRGILKEIFKEEVKERVQERLEHPVWIPWMPPQYSAITQAAVLEYVDSILSKNYGFWGHVLLPSSWQSKPGSLEFDFERFPDPSSLEQKLETKGFRLALTIHPFVSVHTSAFNAGTKENLWVRQRNSSLPALANYDDRYPSVVTDFSNPRAKEWFSSRLQHLQKSYKIDRFHLQPADAHALPVFHEYHAPLPGPDSVLVHFLAAVTAVSPPVSTEGAVTPPMPPTFLTLGTADESWKGLETLVPRVLTLAMLGYPLVDVGPIGGVARDGHVPERELYIRWLEAATFLPAMQISVLPHTYDHEVVNLAAEYSEIRKNIVLPRILKNISSSLELGTPLLYPLALFAPDDSEAAKVDNQWILGEDLLVAPVTQRGKRARSIYLPEGIWKDEIDGHLRRGGRWIKNYKVPLTKTPHFTLKSIDDQV</sequence>
<keyword evidence="3" id="KW-0472">Membrane</keyword>
<feature type="compositionally biased region" description="Polar residues" evidence="2">
    <location>
        <begin position="84"/>
        <end position="110"/>
    </location>
</feature>
<dbReference type="CDD" id="cd06592">
    <property type="entry name" value="GH31_NET37"/>
    <property type="match status" value="1"/>
</dbReference>
<accession>A0AAW0VVL2</accession>
<dbReference type="GO" id="GO:0005975">
    <property type="term" value="P:carbohydrate metabolic process"/>
    <property type="evidence" value="ECO:0007669"/>
    <property type="project" value="InterPro"/>
</dbReference>
<dbReference type="Gene3D" id="2.60.40.1180">
    <property type="entry name" value="Golgi alpha-mannosidase II"/>
    <property type="match status" value="1"/>
</dbReference>
<feature type="region of interest" description="Disordered" evidence="2">
    <location>
        <begin position="84"/>
        <end position="119"/>
    </location>
</feature>
<feature type="domain" description="Glycoside hydrolase family 31 TIM barrel" evidence="4">
    <location>
        <begin position="801"/>
        <end position="936"/>
    </location>
</feature>
<feature type="compositionally biased region" description="Basic and acidic residues" evidence="2">
    <location>
        <begin position="310"/>
        <end position="325"/>
    </location>
</feature>
<feature type="transmembrane region" description="Helical" evidence="3">
    <location>
        <begin position="460"/>
        <end position="484"/>
    </location>
</feature>
<dbReference type="InterPro" id="IPR050985">
    <property type="entry name" value="Alpha-glycosidase_related"/>
</dbReference>
<dbReference type="InterPro" id="IPR048395">
    <property type="entry name" value="Glyco_hydro_31_C"/>
</dbReference>
<reference evidence="6 7" key="1">
    <citation type="journal article" date="2024" name="BMC Genomics">
        <title>Genome assembly of redclaw crayfish (Cherax quadricarinatus) provides insights into its immune adaptation and hypoxia tolerance.</title>
        <authorList>
            <person name="Liu Z."/>
            <person name="Zheng J."/>
            <person name="Li H."/>
            <person name="Fang K."/>
            <person name="Wang S."/>
            <person name="He J."/>
            <person name="Zhou D."/>
            <person name="Weng S."/>
            <person name="Chi M."/>
            <person name="Gu Z."/>
            <person name="He J."/>
            <person name="Li F."/>
            <person name="Wang M."/>
        </authorList>
    </citation>
    <scope>NUCLEOTIDE SEQUENCE [LARGE SCALE GENOMIC DNA]</scope>
    <source>
        <strain evidence="6">ZL_2023a</strain>
    </source>
</reference>